<dbReference type="AlphaFoldDB" id="A0A5S4ZS74"/>
<reference evidence="1 2" key="1">
    <citation type="submission" date="2019-07" db="EMBL/GenBank/DDBJ databases">
        <title>Genomic Encyclopedia of Type Strains, Phase I: the one thousand microbial genomes (KMG-I) project.</title>
        <authorList>
            <person name="Kyrpides N."/>
        </authorList>
    </citation>
    <scope>NUCLEOTIDE SEQUENCE [LARGE SCALE GENOMIC DNA]</scope>
    <source>
        <strain evidence="1 2">DSM 6562</strain>
    </source>
</reference>
<evidence type="ECO:0000313" key="1">
    <source>
        <dbReference type="EMBL" id="TYO95498.1"/>
    </source>
</evidence>
<protein>
    <submittedName>
        <fullName evidence="1">Uncharacterized protein</fullName>
    </submittedName>
</protein>
<dbReference type="Proteomes" id="UP000323166">
    <property type="component" value="Unassembled WGS sequence"/>
</dbReference>
<proteinExistence type="predicted"/>
<comment type="caution">
    <text evidence="1">The sequence shown here is derived from an EMBL/GenBank/DDBJ whole genome shotgun (WGS) entry which is preliminary data.</text>
</comment>
<keyword evidence="2" id="KW-1185">Reference proteome</keyword>
<organism evidence="1 2">
    <name type="scientific">Desulfallas thermosapovorans DSM 6562</name>
    <dbReference type="NCBI Taxonomy" id="1121431"/>
    <lineage>
        <taxon>Bacteria</taxon>
        <taxon>Bacillati</taxon>
        <taxon>Bacillota</taxon>
        <taxon>Clostridia</taxon>
        <taxon>Eubacteriales</taxon>
        <taxon>Desulfallaceae</taxon>
        <taxon>Desulfallas</taxon>
    </lineage>
</organism>
<dbReference type="EMBL" id="VNHM01000007">
    <property type="protein sequence ID" value="TYO95498.1"/>
    <property type="molecule type" value="Genomic_DNA"/>
</dbReference>
<gene>
    <name evidence="1" type="ORF">LX24_01459</name>
</gene>
<dbReference type="RefSeq" id="WP_243131659.1">
    <property type="nucleotide sequence ID" value="NZ_VNHM01000007.1"/>
</dbReference>
<sequence length="86" mass="9310">MITNIERTLDEMRKQALLQGKIEGKAEGRAEGIAEGIAKGIAEGKFEGKVETARAALMEGLNVEIVSKITGLTLDTVLELKKELKN</sequence>
<name>A0A5S4ZS74_9FIRM</name>
<evidence type="ECO:0000313" key="2">
    <source>
        <dbReference type="Proteomes" id="UP000323166"/>
    </source>
</evidence>
<accession>A0A5S4ZS74</accession>